<feature type="region of interest" description="Disordered" evidence="1">
    <location>
        <begin position="256"/>
        <end position="281"/>
    </location>
</feature>
<accession>A0A7S1KQN0</accession>
<dbReference type="EMBL" id="HBGD01006600">
    <property type="protein sequence ID" value="CAD9082241.1"/>
    <property type="molecule type" value="Transcribed_RNA"/>
</dbReference>
<sequence>MNTQQQSKSDQLMQQNNEAQQKKQAEVNREIEKATTPTTVQKAKGFLGKQVENLEKKLQQATHAVQGKYQDLTWHSDDWKKDLSIRMQKWKESVEERINHAGRDSKKKFEEFQQGIDKEFEQLKGKGEHDQNEFTYRKWKTQLKKNYDNMMQDAENELNEWTGEAKKRYSHSRSRVSDKDREEFDNSYKQWRKDMSDFTSAAQKRAHDYYEKCREYIKSKGVEMQNDEEVTKVKKRGEHLLNEQQQKWASAIDEIKEGLKEENDKQQQEQAQSGQQMQQSA</sequence>
<feature type="compositionally biased region" description="Basic and acidic residues" evidence="1">
    <location>
        <begin position="20"/>
        <end position="33"/>
    </location>
</feature>
<name>A0A7S1KQN0_9EUKA</name>
<protein>
    <submittedName>
        <fullName evidence="2">Uncharacterized protein</fullName>
    </submittedName>
</protein>
<gene>
    <name evidence="2" type="ORF">PCOS0759_LOCUS5481</name>
</gene>
<organism evidence="2">
    <name type="scientific">Percolomonas cosmopolitus</name>
    <dbReference type="NCBI Taxonomy" id="63605"/>
    <lineage>
        <taxon>Eukaryota</taxon>
        <taxon>Discoba</taxon>
        <taxon>Heterolobosea</taxon>
        <taxon>Tetramitia</taxon>
        <taxon>Eutetramitia</taxon>
        <taxon>Percolomonadidae</taxon>
        <taxon>Percolomonas</taxon>
    </lineage>
</organism>
<evidence type="ECO:0000256" key="1">
    <source>
        <dbReference type="SAM" id="MobiDB-lite"/>
    </source>
</evidence>
<feature type="compositionally biased region" description="Basic and acidic residues" evidence="1">
    <location>
        <begin position="175"/>
        <end position="184"/>
    </location>
</feature>
<feature type="compositionally biased region" description="Low complexity" evidence="1">
    <location>
        <begin position="268"/>
        <end position="281"/>
    </location>
</feature>
<reference evidence="2" key="1">
    <citation type="submission" date="2021-01" db="EMBL/GenBank/DDBJ databases">
        <authorList>
            <person name="Corre E."/>
            <person name="Pelletier E."/>
            <person name="Niang G."/>
            <person name="Scheremetjew M."/>
            <person name="Finn R."/>
            <person name="Kale V."/>
            <person name="Holt S."/>
            <person name="Cochrane G."/>
            <person name="Meng A."/>
            <person name="Brown T."/>
            <person name="Cohen L."/>
        </authorList>
    </citation>
    <scope>NUCLEOTIDE SEQUENCE</scope>
    <source>
        <strain evidence="2">WS</strain>
    </source>
</reference>
<proteinExistence type="predicted"/>
<feature type="compositionally biased region" description="Basic and acidic residues" evidence="1">
    <location>
        <begin position="256"/>
        <end position="267"/>
    </location>
</feature>
<feature type="compositionally biased region" description="Low complexity" evidence="1">
    <location>
        <begin position="1"/>
        <end position="19"/>
    </location>
</feature>
<feature type="region of interest" description="Disordered" evidence="1">
    <location>
        <begin position="163"/>
        <end position="184"/>
    </location>
</feature>
<evidence type="ECO:0000313" key="2">
    <source>
        <dbReference type="EMBL" id="CAD9082241.1"/>
    </source>
</evidence>
<dbReference type="AlphaFoldDB" id="A0A7S1KQN0"/>
<feature type="region of interest" description="Disordered" evidence="1">
    <location>
        <begin position="1"/>
        <end position="38"/>
    </location>
</feature>